<name>A0A4U5LRW5_STECR</name>
<reference evidence="1 2" key="2">
    <citation type="journal article" date="2019" name="G3 (Bethesda)">
        <title>Hybrid Assembly of the Genome of the Entomopathogenic Nematode Steinernema carpocapsae Identifies the X-Chromosome.</title>
        <authorList>
            <person name="Serra L."/>
            <person name="Macchietto M."/>
            <person name="Macias-Munoz A."/>
            <person name="McGill C.J."/>
            <person name="Rodriguez I.M."/>
            <person name="Rodriguez B."/>
            <person name="Murad R."/>
            <person name="Mortazavi A."/>
        </authorList>
    </citation>
    <scope>NUCLEOTIDE SEQUENCE [LARGE SCALE GENOMIC DNA]</scope>
    <source>
        <strain evidence="1 2">ALL</strain>
    </source>
</reference>
<comment type="caution">
    <text evidence="1">The sequence shown here is derived from an EMBL/GenBank/DDBJ whole genome shotgun (WGS) entry which is preliminary data.</text>
</comment>
<proteinExistence type="predicted"/>
<dbReference type="Proteomes" id="UP000298663">
    <property type="component" value="Unassembled WGS sequence"/>
</dbReference>
<accession>A0A4U5LRW5</accession>
<gene>
    <name evidence="1" type="ORF">L596_030155</name>
</gene>
<keyword evidence="2" id="KW-1185">Reference proteome</keyword>
<organism evidence="1 2">
    <name type="scientific">Steinernema carpocapsae</name>
    <name type="common">Entomopathogenic nematode</name>
    <dbReference type="NCBI Taxonomy" id="34508"/>
    <lineage>
        <taxon>Eukaryota</taxon>
        <taxon>Metazoa</taxon>
        <taxon>Ecdysozoa</taxon>
        <taxon>Nematoda</taxon>
        <taxon>Chromadorea</taxon>
        <taxon>Rhabditida</taxon>
        <taxon>Tylenchina</taxon>
        <taxon>Panagrolaimomorpha</taxon>
        <taxon>Strongyloidoidea</taxon>
        <taxon>Steinernematidae</taxon>
        <taxon>Steinernema</taxon>
    </lineage>
</organism>
<reference evidence="1 2" key="1">
    <citation type="journal article" date="2015" name="Genome Biol.">
        <title>Comparative genomics of Steinernema reveals deeply conserved gene regulatory networks.</title>
        <authorList>
            <person name="Dillman A.R."/>
            <person name="Macchietto M."/>
            <person name="Porter C.F."/>
            <person name="Rogers A."/>
            <person name="Williams B."/>
            <person name="Antoshechkin I."/>
            <person name="Lee M.M."/>
            <person name="Goodwin Z."/>
            <person name="Lu X."/>
            <person name="Lewis E.E."/>
            <person name="Goodrich-Blair H."/>
            <person name="Stock S.P."/>
            <person name="Adams B.J."/>
            <person name="Sternberg P.W."/>
            <person name="Mortazavi A."/>
        </authorList>
    </citation>
    <scope>NUCLEOTIDE SEQUENCE [LARGE SCALE GENOMIC DNA]</scope>
    <source>
        <strain evidence="1 2">ALL</strain>
    </source>
</reference>
<evidence type="ECO:0000313" key="2">
    <source>
        <dbReference type="Proteomes" id="UP000298663"/>
    </source>
</evidence>
<dbReference type="EMBL" id="AZBU02000013">
    <property type="protein sequence ID" value="TKR58746.1"/>
    <property type="molecule type" value="Genomic_DNA"/>
</dbReference>
<sequence length="79" mass="8608">MTASSRRAHWAKGPVFWSAWRIGWHTRRAVVKSQSGSFGASSPPVSQVPFQPLKSFVIHESISAEIVPYACLSCACTAC</sequence>
<protein>
    <submittedName>
        <fullName evidence="1">Uncharacterized protein</fullName>
    </submittedName>
</protein>
<evidence type="ECO:0000313" key="1">
    <source>
        <dbReference type="EMBL" id="TKR58746.1"/>
    </source>
</evidence>
<dbReference type="AlphaFoldDB" id="A0A4U5LRW5"/>